<proteinExistence type="predicted"/>
<keyword evidence="4" id="KW-0028">Amino-acid biosynthesis</keyword>
<accession>A0A2M7XYT4</accession>
<dbReference type="EC" id="3.1.3.3" evidence="3"/>
<comment type="catalytic activity">
    <reaction evidence="9">
        <text>O-phospho-L-serine + H2O = L-serine + phosphate</text>
        <dbReference type="Rhea" id="RHEA:21208"/>
        <dbReference type="ChEBI" id="CHEBI:15377"/>
        <dbReference type="ChEBI" id="CHEBI:33384"/>
        <dbReference type="ChEBI" id="CHEBI:43474"/>
        <dbReference type="ChEBI" id="CHEBI:57524"/>
        <dbReference type="EC" id="3.1.3.3"/>
    </reaction>
</comment>
<evidence type="ECO:0000256" key="5">
    <source>
        <dbReference type="ARBA" id="ARBA00022723"/>
    </source>
</evidence>
<dbReference type="InterPro" id="IPR050582">
    <property type="entry name" value="HAD-like_SerB"/>
</dbReference>
<keyword evidence="6" id="KW-0378">Hydrolase</keyword>
<evidence type="ECO:0000256" key="1">
    <source>
        <dbReference type="ARBA" id="ARBA00001946"/>
    </source>
</evidence>
<evidence type="ECO:0000256" key="10">
    <source>
        <dbReference type="ARBA" id="ARBA00048523"/>
    </source>
</evidence>
<dbReference type="AlphaFoldDB" id="A0A2M7XYT4"/>
<dbReference type="GO" id="GO:0006564">
    <property type="term" value="P:L-serine biosynthetic process"/>
    <property type="evidence" value="ECO:0007669"/>
    <property type="project" value="UniProtKB-KW"/>
</dbReference>
<feature type="non-terminal residue" evidence="11">
    <location>
        <position position="200"/>
    </location>
</feature>
<evidence type="ECO:0000256" key="6">
    <source>
        <dbReference type="ARBA" id="ARBA00022801"/>
    </source>
</evidence>
<dbReference type="EMBL" id="PFWL01000051">
    <property type="protein sequence ID" value="PJA55892.1"/>
    <property type="molecule type" value="Genomic_DNA"/>
</dbReference>
<dbReference type="GO" id="GO:0000287">
    <property type="term" value="F:magnesium ion binding"/>
    <property type="evidence" value="ECO:0007669"/>
    <property type="project" value="TreeGrafter"/>
</dbReference>
<gene>
    <name evidence="11" type="ORF">CO165_01165</name>
</gene>
<comment type="catalytic activity">
    <reaction evidence="10">
        <text>O-phospho-D-serine + H2O = D-serine + phosphate</text>
        <dbReference type="Rhea" id="RHEA:24873"/>
        <dbReference type="ChEBI" id="CHEBI:15377"/>
        <dbReference type="ChEBI" id="CHEBI:35247"/>
        <dbReference type="ChEBI" id="CHEBI:43474"/>
        <dbReference type="ChEBI" id="CHEBI:58680"/>
        <dbReference type="EC" id="3.1.3.3"/>
    </reaction>
</comment>
<keyword evidence="5" id="KW-0479">Metal-binding</keyword>
<dbReference type="SUPFAM" id="SSF56784">
    <property type="entry name" value="HAD-like"/>
    <property type="match status" value="1"/>
</dbReference>
<comment type="caution">
    <text evidence="11">The sequence shown here is derived from an EMBL/GenBank/DDBJ whole genome shotgun (WGS) entry which is preliminary data.</text>
</comment>
<evidence type="ECO:0000256" key="8">
    <source>
        <dbReference type="ARBA" id="ARBA00023299"/>
    </source>
</evidence>
<reference evidence="12" key="1">
    <citation type="submission" date="2017-09" db="EMBL/GenBank/DDBJ databases">
        <title>Depth-based differentiation of microbial function through sediment-hosted aquifers and enrichment of novel symbionts in the deep terrestrial subsurface.</title>
        <authorList>
            <person name="Probst A.J."/>
            <person name="Ladd B."/>
            <person name="Jarett J.K."/>
            <person name="Geller-Mcgrath D.E."/>
            <person name="Sieber C.M.K."/>
            <person name="Emerson J.B."/>
            <person name="Anantharaman K."/>
            <person name="Thomas B.C."/>
            <person name="Malmstrom R."/>
            <person name="Stieglmeier M."/>
            <person name="Klingl A."/>
            <person name="Woyke T."/>
            <person name="Ryan C.M."/>
            <person name="Banfield J.F."/>
        </authorList>
    </citation>
    <scope>NUCLEOTIDE SEQUENCE [LARGE SCALE GENOMIC DNA]</scope>
</reference>
<evidence type="ECO:0000256" key="3">
    <source>
        <dbReference type="ARBA" id="ARBA00012640"/>
    </source>
</evidence>
<dbReference type="GO" id="GO:0005737">
    <property type="term" value="C:cytoplasm"/>
    <property type="evidence" value="ECO:0007669"/>
    <property type="project" value="TreeGrafter"/>
</dbReference>
<protein>
    <recommendedName>
        <fullName evidence="3">phosphoserine phosphatase</fullName>
        <ecNumber evidence="3">3.1.3.3</ecNumber>
    </recommendedName>
</protein>
<evidence type="ECO:0000313" key="11">
    <source>
        <dbReference type="EMBL" id="PJA55892.1"/>
    </source>
</evidence>
<sequence>MIQNKYFIIDFDSTFVKSEGLEELARIALKNNPEKNEIYGKIKAITNLGLEGKLSFGKSLSQRLKLFKGTKKDVQTVARLFKRKITNSIKHNKQFFKTYKDSIYIVSGGFKEFIIPVMKAFQIPNINIFANTFIFDRTGNIVGYDRKNPLAQDNGKYNAVRLLDLKGEIYIIGDGYTDYQIKQLGAAKYFIAFTENVTRK</sequence>
<evidence type="ECO:0000256" key="9">
    <source>
        <dbReference type="ARBA" id="ARBA00048138"/>
    </source>
</evidence>
<dbReference type="Proteomes" id="UP000229647">
    <property type="component" value="Unassembled WGS sequence"/>
</dbReference>
<evidence type="ECO:0000256" key="2">
    <source>
        <dbReference type="ARBA" id="ARBA00005135"/>
    </source>
</evidence>
<dbReference type="NCBIfam" id="TIGR01488">
    <property type="entry name" value="HAD-SF-IB"/>
    <property type="match status" value="1"/>
</dbReference>
<dbReference type="InterPro" id="IPR036412">
    <property type="entry name" value="HAD-like_sf"/>
</dbReference>
<comment type="pathway">
    <text evidence="2">Amino-acid biosynthesis; L-serine biosynthesis; L-serine from 3-phospho-D-glycerate: step 3/3.</text>
</comment>
<name>A0A2M7XYT4_9BACT</name>
<dbReference type="Gene3D" id="1.10.150.210">
    <property type="entry name" value="Phosphoserine phosphatase, domain 2"/>
    <property type="match status" value="1"/>
</dbReference>
<keyword evidence="8" id="KW-0718">Serine biosynthesis</keyword>
<evidence type="ECO:0000256" key="4">
    <source>
        <dbReference type="ARBA" id="ARBA00022605"/>
    </source>
</evidence>
<evidence type="ECO:0000313" key="12">
    <source>
        <dbReference type="Proteomes" id="UP000229647"/>
    </source>
</evidence>
<comment type="cofactor">
    <cofactor evidence="1">
        <name>Mg(2+)</name>
        <dbReference type="ChEBI" id="CHEBI:18420"/>
    </cofactor>
</comment>
<keyword evidence="7" id="KW-0460">Magnesium</keyword>
<dbReference type="Gene3D" id="3.40.50.1000">
    <property type="entry name" value="HAD superfamily/HAD-like"/>
    <property type="match status" value="1"/>
</dbReference>
<dbReference type="PANTHER" id="PTHR43344">
    <property type="entry name" value="PHOSPHOSERINE PHOSPHATASE"/>
    <property type="match status" value="1"/>
</dbReference>
<organism evidence="11 12">
    <name type="scientific">Candidatus Roizmanbacteria bacterium CG_4_9_14_3_um_filter_33_18</name>
    <dbReference type="NCBI Taxonomy" id="1974841"/>
    <lineage>
        <taxon>Bacteria</taxon>
        <taxon>Candidatus Roizmaniibacteriota</taxon>
    </lineage>
</organism>
<dbReference type="Pfam" id="PF12710">
    <property type="entry name" value="HAD"/>
    <property type="match status" value="1"/>
</dbReference>
<dbReference type="GO" id="GO:0036424">
    <property type="term" value="F:L-phosphoserine phosphatase activity"/>
    <property type="evidence" value="ECO:0007669"/>
    <property type="project" value="TreeGrafter"/>
</dbReference>
<dbReference type="InterPro" id="IPR023214">
    <property type="entry name" value="HAD_sf"/>
</dbReference>
<dbReference type="PANTHER" id="PTHR43344:SF2">
    <property type="entry name" value="PHOSPHOSERINE PHOSPHATASE"/>
    <property type="match status" value="1"/>
</dbReference>
<evidence type="ECO:0000256" key="7">
    <source>
        <dbReference type="ARBA" id="ARBA00022842"/>
    </source>
</evidence>